<evidence type="ECO:0000256" key="9">
    <source>
        <dbReference type="ARBA" id="ARBA00022842"/>
    </source>
</evidence>
<dbReference type="SMART" id="SM00098">
    <property type="entry name" value="alkPPc"/>
    <property type="match status" value="1"/>
</dbReference>
<gene>
    <name evidence="18" type="ORF">AYL99_09409</name>
</gene>
<dbReference type="CDD" id="cd16012">
    <property type="entry name" value="ALP"/>
    <property type="match status" value="1"/>
</dbReference>
<dbReference type="GeneID" id="30013577"/>
<evidence type="ECO:0000256" key="5">
    <source>
        <dbReference type="ARBA" id="ARBA00022692"/>
    </source>
</evidence>
<protein>
    <recommendedName>
        <fullName evidence="3 15">Alkaline phosphatase</fullName>
        <ecNumber evidence="3 15">3.1.3.1</ecNumber>
    </recommendedName>
</protein>
<keyword evidence="8 13" id="KW-0862">Zinc</keyword>
<keyword evidence="9 13" id="KW-0460">Magnesium</keyword>
<dbReference type="OrthoDB" id="7392499at2759"/>
<feature type="region of interest" description="Disordered" evidence="16">
    <location>
        <begin position="1"/>
        <end position="40"/>
    </location>
</feature>
<dbReference type="PANTHER" id="PTHR11596">
    <property type="entry name" value="ALKALINE PHOSPHATASE"/>
    <property type="match status" value="1"/>
</dbReference>
<dbReference type="InterPro" id="IPR001952">
    <property type="entry name" value="Alkaline_phosphatase"/>
</dbReference>
<evidence type="ECO:0000256" key="3">
    <source>
        <dbReference type="ARBA" id="ARBA00012647"/>
    </source>
</evidence>
<dbReference type="FunFam" id="1.10.60.40:FF:000002">
    <property type="entry name" value="Alkaline phosphatase"/>
    <property type="match status" value="1"/>
</dbReference>
<dbReference type="PRINTS" id="PR00113">
    <property type="entry name" value="ALKPHPHTASE"/>
</dbReference>
<comment type="caution">
    <text evidence="18">The sequence shown here is derived from an EMBL/GenBank/DDBJ whole genome shotgun (WGS) entry which is preliminary data.</text>
</comment>
<name>A0A178Z8W3_9EURO</name>
<evidence type="ECO:0000256" key="13">
    <source>
        <dbReference type="PIRSR" id="PIRSR601952-2"/>
    </source>
</evidence>
<feature type="transmembrane region" description="Helical" evidence="17">
    <location>
        <begin position="47"/>
        <end position="67"/>
    </location>
</feature>
<comment type="cofactor">
    <cofactor evidence="13">
        <name>Zn(2+)</name>
        <dbReference type="ChEBI" id="CHEBI:29105"/>
    </cofactor>
    <text evidence="13">Binds 2 Zn(2+) ions.</text>
</comment>
<feature type="binding site" evidence="13">
    <location>
        <position position="352"/>
    </location>
    <ligand>
        <name>Zn(2+)</name>
        <dbReference type="ChEBI" id="CHEBI:29105"/>
        <label>2</label>
    </ligand>
</feature>
<dbReference type="Pfam" id="PF00245">
    <property type="entry name" value="Alk_phosphatase"/>
    <property type="match status" value="1"/>
</dbReference>
<dbReference type="Proteomes" id="UP000078343">
    <property type="component" value="Unassembled WGS sequence"/>
</dbReference>
<accession>A0A178Z8W3</accession>
<evidence type="ECO:0000313" key="19">
    <source>
        <dbReference type="Proteomes" id="UP000078343"/>
    </source>
</evidence>
<dbReference type="Gene3D" id="1.10.60.40">
    <property type="match status" value="1"/>
</dbReference>
<dbReference type="EC" id="3.1.3.1" evidence="3 15"/>
<dbReference type="GO" id="GO:0004035">
    <property type="term" value="F:alkaline phosphatase activity"/>
    <property type="evidence" value="ECO:0007669"/>
    <property type="project" value="UniProtKB-EC"/>
</dbReference>
<sequence>MTREEPLLARPTSPNSSTHGIEEEDALLTGQPTDRSHANSKRKWREVGLFVWALLATIAVIILGVVYQHESTVGRARPRTGGWGPDGRPSGKRNMIFMVSDGMGPTSLSMTRSFRQYTTGLPIDDVLILDRHHIGSSRTRSSSSLVTDSAAGATAFSCGLKSYNGAIAVLPDHTPCGTVLEAAKRAGYMTGLVVTTRITDATPACFASHANRREYEDLIAEQMIGHYPLGRVVDLMVGGGRCHFLPNTTEGSCRADDKDIVAMAKDKYGFTYVDNRKDFDDLKAGDVQLPLLALIADGDVPYEIDRVHVSDVYPSQVEMARLALKALSAATKDSEKGFFLMIEGSRIDHAGHYNDPGAQVREVLAHDEAFGAVLDFLENEETEGILVSTSDHETGGLAAARQLHETYPAYLWFPEVLANATHSTEYLARKWNQYLSSSADAPRKDKGSKLRDLVTSDLGISDLSQEEIDGIIDATPVWPPLYHFSDIISRRAQIGWSTHGHSAADVNIYASHPSHAPMLVGNHENIEVGEFIAEYLDLDLGVITAELKSKKVKTSSLGGDEEEDWGEWMGPPGLPVNLDGSLVALDAYHGDFKHRKREAEGIAGCGCGMKH</sequence>
<dbReference type="STRING" id="1367422.A0A178Z8W3"/>
<feature type="binding site" evidence="13">
    <location>
        <position position="200"/>
    </location>
    <ligand>
        <name>Mg(2+)</name>
        <dbReference type="ChEBI" id="CHEBI:18420"/>
    </ligand>
</feature>
<evidence type="ECO:0000313" key="18">
    <source>
        <dbReference type="EMBL" id="OAP56230.1"/>
    </source>
</evidence>
<comment type="similarity">
    <text evidence="2 14">Belongs to the alkaline phosphatase family.</text>
</comment>
<feature type="binding site" evidence="13">
    <location>
        <position position="343"/>
    </location>
    <ligand>
        <name>Mg(2+)</name>
        <dbReference type="ChEBI" id="CHEBI:18420"/>
    </ligand>
</feature>
<dbReference type="GO" id="GO:0046872">
    <property type="term" value="F:metal ion binding"/>
    <property type="evidence" value="ECO:0007669"/>
    <property type="project" value="UniProtKB-KW"/>
</dbReference>
<proteinExistence type="inferred from homology"/>
<comment type="cofactor">
    <cofactor evidence="13">
        <name>Mg(2+)</name>
        <dbReference type="ChEBI" id="CHEBI:18420"/>
    </cofactor>
    <text evidence="13">Binds 1 Mg(2+) ion.</text>
</comment>
<evidence type="ECO:0000256" key="1">
    <source>
        <dbReference type="ARBA" id="ARBA00004167"/>
    </source>
</evidence>
<dbReference type="PANTHER" id="PTHR11596:SF5">
    <property type="entry name" value="ALKALINE PHOSPHATASE"/>
    <property type="match status" value="1"/>
</dbReference>
<comment type="catalytic activity">
    <reaction evidence="15">
        <text>a phosphate monoester + H2O = an alcohol + phosphate</text>
        <dbReference type="Rhea" id="RHEA:15017"/>
        <dbReference type="ChEBI" id="CHEBI:15377"/>
        <dbReference type="ChEBI" id="CHEBI:30879"/>
        <dbReference type="ChEBI" id="CHEBI:43474"/>
        <dbReference type="ChEBI" id="CHEBI:67140"/>
        <dbReference type="EC" id="3.1.3.1"/>
    </reaction>
</comment>
<dbReference type="InterPro" id="IPR018299">
    <property type="entry name" value="Alkaline_phosphatase_AS"/>
</dbReference>
<evidence type="ECO:0000256" key="10">
    <source>
        <dbReference type="ARBA" id="ARBA00022989"/>
    </source>
</evidence>
<keyword evidence="10 17" id="KW-1133">Transmembrane helix</keyword>
<evidence type="ECO:0000256" key="7">
    <source>
        <dbReference type="ARBA" id="ARBA00022801"/>
    </source>
</evidence>
<feature type="binding site" evidence="13">
    <location>
        <position position="391"/>
    </location>
    <ligand>
        <name>Zn(2+)</name>
        <dbReference type="ChEBI" id="CHEBI:29105"/>
        <label>2</label>
    </ligand>
</feature>
<keyword evidence="7 15" id="KW-0378">Hydrolase</keyword>
<dbReference type="GO" id="GO:0000329">
    <property type="term" value="C:fungal-type vacuole membrane"/>
    <property type="evidence" value="ECO:0007669"/>
    <property type="project" value="TreeGrafter"/>
</dbReference>
<keyword evidence="4" id="KW-0597">Phosphoprotein</keyword>
<evidence type="ECO:0000256" key="14">
    <source>
        <dbReference type="RuleBase" id="RU003946"/>
    </source>
</evidence>
<dbReference type="FunFam" id="3.40.720.10:FF:000063">
    <property type="entry name" value="Alkaline phosphatase"/>
    <property type="match status" value="1"/>
</dbReference>
<feature type="binding site" evidence="13">
    <location>
        <position position="392"/>
    </location>
    <ligand>
        <name>Zn(2+)</name>
        <dbReference type="ChEBI" id="CHEBI:29105"/>
        <label>2</label>
    </ligand>
</feature>
<organism evidence="18 19">
    <name type="scientific">Fonsecaea erecta</name>
    <dbReference type="NCBI Taxonomy" id="1367422"/>
    <lineage>
        <taxon>Eukaryota</taxon>
        <taxon>Fungi</taxon>
        <taxon>Dikarya</taxon>
        <taxon>Ascomycota</taxon>
        <taxon>Pezizomycotina</taxon>
        <taxon>Eurotiomycetes</taxon>
        <taxon>Chaetothyriomycetidae</taxon>
        <taxon>Chaetothyriales</taxon>
        <taxon>Herpotrichiellaceae</taxon>
        <taxon>Fonsecaea</taxon>
    </lineage>
</organism>
<evidence type="ECO:0000256" key="6">
    <source>
        <dbReference type="ARBA" id="ARBA00022723"/>
    </source>
</evidence>
<feature type="binding site" evidence="13">
    <location>
        <position position="101"/>
    </location>
    <ligand>
        <name>Mg(2+)</name>
        <dbReference type="ChEBI" id="CHEBI:18420"/>
    </ligand>
</feature>
<keyword evidence="5 17" id="KW-0812">Transmembrane</keyword>
<keyword evidence="19" id="KW-1185">Reference proteome</keyword>
<dbReference type="AlphaFoldDB" id="A0A178Z8W3"/>
<dbReference type="EMBL" id="LVYI01000009">
    <property type="protein sequence ID" value="OAP56230.1"/>
    <property type="molecule type" value="Genomic_DNA"/>
</dbReference>
<feature type="active site" description="Phosphoserine intermediate" evidence="12">
    <location>
        <position position="149"/>
    </location>
</feature>
<evidence type="ECO:0000256" key="12">
    <source>
        <dbReference type="PIRSR" id="PIRSR601952-1"/>
    </source>
</evidence>
<evidence type="ECO:0000256" key="2">
    <source>
        <dbReference type="ARBA" id="ARBA00005984"/>
    </source>
</evidence>
<evidence type="ECO:0000256" key="15">
    <source>
        <dbReference type="RuleBase" id="RU003947"/>
    </source>
</evidence>
<reference evidence="18 19" key="1">
    <citation type="submission" date="2016-04" db="EMBL/GenBank/DDBJ databases">
        <title>Draft genome of Fonsecaea erecta CBS 125763.</title>
        <authorList>
            <person name="Weiss V.A."/>
            <person name="Vicente V.A."/>
            <person name="Raittz R.T."/>
            <person name="Moreno L.F."/>
            <person name="De Souza E.M."/>
            <person name="Pedrosa F.O."/>
            <person name="Steffens M.B."/>
            <person name="Faoro H."/>
            <person name="Tadra-Sfeir M.Z."/>
            <person name="Najafzadeh M.J."/>
            <person name="Felipe M.S."/>
            <person name="Teixeira M."/>
            <person name="Sun J."/>
            <person name="Xi L."/>
            <person name="Gomes R."/>
            <person name="De Azevedo C.M."/>
            <person name="Salgado C.G."/>
            <person name="Da Silva M.B."/>
            <person name="Nascimento M.F."/>
            <person name="Queiroz-Telles F."/>
            <person name="Attili D.S."/>
            <person name="Gorbushina A."/>
        </authorList>
    </citation>
    <scope>NUCLEOTIDE SEQUENCE [LARGE SCALE GENOMIC DNA]</scope>
    <source>
        <strain evidence="18 19">CBS 125763</strain>
    </source>
</reference>
<dbReference type="PROSITE" id="PS00123">
    <property type="entry name" value="ALKALINE_PHOSPHATASE"/>
    <property type="match status" value="1"/>
</dbReference>
<feature type="binding site" evidence="13">
    <location>
        <position position="202"/>
    </location>
    <ligand>
        <name>Mg(2+)</name>
        <dbReference type="ChEBI" id="CHEBI:18420"/>
    </ligand>
</feature>
<evidence type="ECO:0000256" key="17">
    <source>
        <dbReference type="SAM" id="Phobius"/>
    </source>
</evidence>
<feature type="binding site" evidence="13">
    <location>
        <position position="501"/>
    </location>
    <ligand>
        <name>Zn(2+)</name>
        <dbReference type="ChEBI" id="CHEBI:29105"/>
        <label>2</label>
    </ligand>
</feature>
<evidence type="ECO:0000256" key="8">
    <source>
        <dbReference type="ARBA" id="ARBA00022833"/>
    </source>
</evidence>
<keyword evidence="6 13" id="KW-0479">Metal-binding</keyword>
<comment type="subcellular location">
    <subcellularLocation>
        <location evidence="1">Membrane</location>
        <topology evidence="1">Single-pass membrane protein</topology>
    </subcellularLocation>
</comment>
<evidence type="ECO:0000256" key="16">
    <source>
        <dbReference type="SAM" id="MobiDB-lite"/>
    </source>
</evidence>
<feature type="binding site" evidence="13">
    <location>
        <position position="101"/>
    </location>
    <ligand>
        <name>Zn(2+)</name>
        <dbReference type="ChEBI" id="CHEBI:29105"/>
        <label>2</label>
    </ligand>
</feature>
<dbReference type="SUPFAM" id="SSF53649">
    <property type="entry name" value="Alkaline phosphatase-like"/>
    <property type="match status" value="1"/>
</dbReference>
<feature type="binding site" evidence="13">
    <location>
        <position position="348"/>
    </location>
    <ligand>
        <name>Zn(2+)</name>
        <dbReference type="ChEBI" id="CHEBI:29105"/>
        <label>2</label>
    </ligand>
</feature>
<evidence type="ECO:0000256" key="4">
    <source>
        <dbReference type="ARBA" id="ARBA00022553"/>
    </source>
</evidence>
<keyword evidence="11 17" id="KW-0472">Membrane</keyword>
<evidence type="ECO:0000256" key="11">
    <source>
        <dbReference type="ARBA" id="ARBA00023136"/>
    </source>
</evidence>
<dbReference type="Gene3D" id="3.40.720.10">
    <property type="entry name" value="Alkaline Phosphatase, subunit A"/>
    <property type="match status" value="1"/>
</dbReference>
<dbReference type="InterPro" id="IPR017850">
    <property type="entry name" value="Alkaline_phosphatase_core_sf"/>
</dbReference>
<dbReference type="RefSeq" id="XP_018689597.1">
    <property type="nucleotide sequence ID" value="XM_018840916.1"/>
</dbReference>